<dbReference type="Gene3D" id="3.60.21.10">
    <property type="match status" value="1"/>
</dbReference>
<gene>
    <name evidence="4" type="ORF">IAC74_04410</name>
</gene>
<dbReference type="GO" id="GO:0009245">
    <property type="term" value="P:lipid A biosynthetic process"/>
    <property type="evidence" value="ECO:0007669"/>
    <property type="project" value="TreeGrafter"/>
</dbReference>
<sequence>MAVAIAAAIGLRPFLYWQNETLEVTHYTVQSEKLPRSFDGYKIVLLTDIHGKVFEGDNAPLYEAIEAQEADMLCLVGDLIDEGVAGSKEVVANLLRTCELPGQVYAVSGNHDVWTEGFNAFVQELEEAYPITFLENESVQIEKDGETLTLSGISDPDTWDEAEAMEYVAAADASIKKGTGYQILLFHRANMLDYFNDKAYDLILSGHMHGGQVRLPFVGGLKSPHGDWFPKYSGGRYDAEGKTYIVSRGVGNAVRVPRLFNRPELVVVTLQCG</sequence>
<feature type="domain" description="Calcineurin-like phosphoesterase" evidence="3">
    <location>
        <begin position="42"/>
        <end position="210"/>
    </location>
</feature>
<evidence type="ECO:0000256" key="2">
    <source>
        <dbReference type="ARBA" id="ARBA00022801"/>
    </source>
</evidence>
<dbReference type="EMBL" id="DVOF01000129">
    <property type="protein sequence ID" value="HIV02794.1"/>
    <property type="molecule type" value="Genomic_DNA"/>
</dbReference>
<dbReference type="PANTHER" id="PTHR31302:SF31">
    <property type="entry name" value="PHOSPHODIESTERASE YAEI"/>
    <property type="match status" value="1"/>
</dbReference>
<name>A0A9D1NHL3_9FIRM</name>
<reference evidence="4" key="1">
    <citation type="submission" date="2020-10" db="EMBL/GenBank/DDBJ databases">
        <authorList>
            <person name="Gilroy R."/>
        </authorList>
    </citation>
    <scope>NUCLEOTIDE SEQUENCE</scope>
    <source>
        <strain evidence="4">4920</strain>
    </source>
</reference>
<dbReference type="InterPro" id="IPR029052">
    <property type="entry name" value="Metallo-depent_PP-like"/>
</dbReference>
<accession>A0A9D1NHL3</accession>
<dbReference type="CDD" id="cd07385">
    <property type="entry name" value="MPP_YkuE_C"/>
    <property type="match status" value="1"/>
</dbReference>
<dbReference type="GO" id="GO:0046872">
    <property type="term" value="F:metal ion binding"/>
    <property type="evidence" value="ECO:0007669"/>
    <property type="project" value="UniProtKB-KW"/>
</dbReference>
<keyword evidence="1" id="KW-0479">Metal-binding</keyword>
<dbReference type="Proteomes" id="UP000886743">
    <property type="component" value="Unassembled WGS sequence"/>
</dbReference>
<dbReference type="PANTHER" id="PTHR31302">
    <property type="entry name" value="TRANSMEMBRANE PROTEIN WITH METALLOPHOSPHOESTERASE DOMAIN-RELATED"/>
    <property type="match status" value="1"/>
</dbReference>
<evidence type="ECO:0000259" key="3">
    <source>
        <dbReference type="Pfam" id="PF00149"/>
    </source>
</evidence>
<proteinExistence type="predicted"/>
<dbReference type="Pfam" id="PF00149">
    <property type="entry name" value="Metallophos"/>
    <property type="match status" value="1"/>
</dbReference>
<keyword evidence="2" id="KW-0378">Hydrolase</keyword>
<comment type="caution">
    <text evidence="4">The sequence shown here is derived from an EMBL/GenBank/DDBJ whole genome shotgun (WGS) entry which is preliminary data.</text>
</comment>
<evidence type="ECO:0000256" key="1">
    <source>
        <dbReference type="ARBA" id="ARBA00022723"/>
    </source>
</evidence>
<dbReference type="SUPFAM" id="SSF56300">
    <property type="entry name" value="Metallo-dependent phosphatases"/>
    <property type="match status" value="1"/>
</dbReference>
<reference evidence="4" key="2">
    <citation type="journal article" date="2021" name="PeerJ">
        <title>Extensive microbial diversity within the chicken gut microbiome revealed by metagenomics and culture.</title>
        <authorList>
            <person name="Gilroy R."/>
            <person name="Ravi A."/>
            <person name="Getino M."/>
            <person name="Pursley I."/>
            <person name="Horton D.L."/>
            <person name="Alikhan N.F."/>
            <person name="Baker D."/>
            <person name="Gharbi K."/>
            <person name="Hall N."/>
            <person name="Watson M."/>
            <person name="Adriaenssens E.M."/>
            <person name="Foster-Nyarko E."/>
            <person name="Jarju S."/>
            <person name="Secka A."/>
            <person name="Antonio M."/>
            <person name="Oren A."/>
            <person name="Chaudhuri R.R."/>
            <person name="La Ragione R."/>
            <person name="Hildebrand F."/>
            <person name="Pallen M.J."/>
        </authorList>
    </citation>
    <scope>NUCLEOTIDE SEQUENCE</scope>
    <source>
        <strain evidence="4">4920</strain>
    </source>
</reference>
<evidence type="ECO:0000313" key="4">
    <source>
        <dbReference type="EMBL" id="HIV02794.1"/>
    </source>
</evidence>
<dbReference type="InterPro" id="IPR051158">
    <property type="entry name" value="Metallophosphoesterase_sf"/>
</dbReference>
<protein>
    <submittedName>
        <fullName evidence="4">Metallophosphoesterase</fullName>
    </submittedName>
</protein>
<dbReference type="GO" id="GO:0008758">
    <property type="term" value="F:UDP-2,3-diacylglucosamine hydrolase activity"/>
    <property type="evidence" value="ECO:0007669"/>
    <property type="project" value="TreeGrafter"/>
</dbReference>
<dbReference type="InterPro" id="IPR004843">
    <property type="entry name" value="Calcineurin-like_PHP"/>
</dbReference>
<evidence type="ECO:0000313" key="5">
    <source>
        <dbReference type="Proteomes" id="UP000886743"/>
    </source>
</evidence>
<dbReference type="GO" id="GO:0016020">
    <property type="term" value="C:membrane"/>
    <property type="evidence" value="ECO:0007669"/>
    <property type="project" value="GOC"/>
</dbReference>
<organism evidence="4 5">
    <name type="scientific">Candidatus Aphodoplasma excrementigallinarum</name>
    <dbReference type="NCBI Taxonomy" id="2840673"/>
    <lineage>
        <taxon>Bacteria</taxon>
        <taxon>Bacillati</taxon>
        <taxon>Bacillota</taxon>
        <taxon>Clostridia</taxon>
        <taxon>Eubacteriales</taxon>
        <taxon>Candidatus Aphodoplasma</taxon>
    </lineage>
</organism>
<dbReference type="AlphaFoldDB" id="A0A9D1NHL3"/>